<dbReference type="SUPFAM" id="SSF160214">
    <property type="entry name" value="FlaG-like"/>
    <property type="match status" value="1"/>
</dbReference>
<dbReference type="PANTHER" id="PTHR37166">
    <property type="entry name" value="PROTEIN FLAG"/>
    <property type="match status" value="1"/>
</dbReference>
<sequence length="139" mass="15066">MMAMSPVTSTGGFGAVSNPAVSPPAGNPPVTAPSPVPSEVKATKAPDAAVAENTRNQATEAEKTLSKDQLSKLMDDANQFLSAINTDLRFAWHDKTERLMVQVVDQRDNRVLKEIPSREFLDTMARIREFVGALLDKKA</sequence>
<keyword evidence="3" id="KW-1185">Reference proteome</keyword>
<evidence type="ECO:0000313" key="3">
    <source>
        <dbReference type="Proteomes" id="UP000294813"/>
    </source>
</evidence>
<gene>
    <name evidence="2" type="ORF">EDD73_12219</name>
</gene>
<dbReference type="Gene3D" id="3.30.160.170">
    <property type="entry name" value="FlaG-like"/>
    <property type="match status" value="1"/>
</dbReference>
<dbReference type="InterPro" id="IPR005186">
    <property type="entry name" value="FlaG"/>
</dbReference>
<name>A0A4R2RIX8_9FIRM</name>
<keyword evidence="2" id="KW-0966">Cell projection</keyword>
<evidence type="ECO:0000256" key="1">
    <source>
        <dbReference type="SAM" id="MobiDB-lite"/>
    </source>
</evidence>
<feature type="compositionally biased region" description="Pro residues" evidence="1">
    <location>
        <begin position="21"/>
        <end position="36"/>
    </location>
</feature>
<reference evidence="2 3" key="1">
    <citation type="submission" date="2019-03" db="EMBL/GenBank/DDBJ databases">
        <title>Genomic Encyclopedia of Type Strains, Phase IV (KMG-IV): sequencing the most valuable type-strain genomes for metagenomic binning, comparative biology and taxonomic classification.</title>
        <authorList>
            <person name="Goeker M."/>
        </authorList>
    </citation>
    <scope>NUCLEOTIDE SEQUENCE [LARGE SCALE GENOMIC DNA]</scope>
    <source>
        <strain evidence="2 3">DSM 11170</strain>
    </source>
</reference>
<protein>
    <submittedName>
        <fullName evidence="2">Flagellar protein FlaG</fullName>
    </submittedName>
</protein>
<feature type="compositionally biased region" description="Polar residues" evidence="1">
    <location>
        <begin position="1"/>
        <end position="10"/>
    </location>
</feature>
<dbReference type="EMBL" id="SLXT01000022">
    <property type="protein sequence ID" value="TCP62449.1"/>
    <property type="molecule type" value="Genomic_DNA"/>
</dbReference>
<dbReference type="AlphaFoldDB" id="A0A4R2RIX8"/>
<dbReference type="PANTHER" id="PTHR37166:SF1">
    <property type="entry name" value="PROTEIN FLAG"/>
    <property type="match status" value="1"/>
</dbReference>
<accession>A0A4R2RIX8</accession>
<evidence type="ECO:0000313" key="2">
    <source>
        <dbReference type="EMBL" id="TCP62449.1"/>
    </source>
</evidence>
<keyword evidence="2" id="KW-0282">Flagellum</keyword>
<dbReference type="InterPro" id="IPR035924">
    <property type="entry name" value="FlaG-like_sf"/>
</dbReference>
<organism evidence="2 3">
    <name type="scientific">Heliophilum fasciatum</name>
    <dbReference type="NCBI Taxonomy" id="35700"/>
    <lineage>
        <taxon>Bacteria</taxon>
        <taxon>Bacillati</taxon>
        <taxon>Bacillota</taxon>
        <taxon>Clostridia</taxon>
        <taxon>Eubacteriales</taxon>
        <taxon>Heliobacteriaceae</taxon>
        <taxon>Heliophilum</taxon>
    </lineage>
</organism>
<feature type="region of interest" description="Disordered" evidence="1">
    <location>
        <begin position="1"/>
        <end position="66"/>
    </location>
</feature>
<comment type="caution">
    <text evidence="2">The sequence shown here is derived from an EMBL/GenBank/DDBJ whole genome shotgun (WGS) entry which is preliminary data.</text>
</comment>
<dbReference type="Proteomes" id="UP000294813">
    <property type="component" value="Unassembled WGS sequence"/>
</dbReference>
<proteinExistence type="predicted"/>
<dbReference type="Pfam" id="PF03646">
    <property type="entry name" value="FlaG"/>
    <property type="match status" value="1"/>
</dbReference>
<keyword evidence="2" id="KW-0969">Cilium</keyword>